<keyword evidence="1" id="KW-0812">Transmembrane</keyword>
<keyword evidence="1" id="KW-0472">Membrane</keyword>
<comment type="caution">
    <text evidence="2">The sequence shown here is derived from an EMBL/GenBank/DDBJ whole genome shotgun (WGS) entry which is preliminary data.</text>
</comment>
<dbReference type="EMBL" id="DVMR01000033">
    <property type="protein sequence ID" value="HIU43269.1"/>
    <property type="molecule type" value="Genomic_DNA"/>
</dbReference>
<feature type="transmembrane region" description="Helical" evidence="1">
    <location>
        <begin position="21"/>
        <end position="42"/>
    </location>
</feature>
<keyword evidence="1" id="KW-1133">Transmembrane helix</keyword>
<dbReference type="NCBIfam" id="TIGR02838">
    <property type="entry name" value="spore_V_AC"/>
    <property type="match status" value="1"/>
</dbReference>
<feature type="transmembrane region" description="Helical" evidence="1">
    <location>
        <begin position="120"/>
        <end position="144"/>
    </location>
</feature>
<organism evidence="2 3">
    <name type="scientific">Candidatus Ventrousia excrementavium</name>
    <dbReference type="NCBI Taxonomy" id="2840961"/>
    <lineage>
        <taxon>Bacteria</taxon>
        <taxon>Bacillati</taxon>
        <taxon>Bacillota</taxon>
        <taxon>Clostridia</taxon>
        <taxon>Eubacteriales</taxon>
        <taxon>Clostridiaceae</taxon>
        <taxon>Clostridiaceae incertae sedis</taxon>
        <taxon>Candidatus Ventrousia</taxon>
    </lineage>
</organism>
<accession>A0A9D1LKM0</accession>
<evidence type="ECO:0000313" key="3">
    <source>
        <dbReference type="Proteomes" id="UP000824073"/>
    </source>
</evidence>
<sequence>MKLSKQEYQKLYEKASPPSPSYKNIPIAFLVGGLLCVIGQGFRTLYENAGLSEQGVAAAVAISMVAIGVVLTALGVYDKIAKHAGAGTLVPITGFANSVASPALEFKTEGMILGTCVKMFTIAGPVLVLGVSASVLYGLILVIFGG</sequence>
<feature type="transmembrane region" description="Helical" evidence="1">
    <location>
        <begin position="54"/>
        <end position="77"/>
    </location>
</feature>
<dbReference type="AlphaFoldDB" id="A0A9D1LKM0"/>
<protein>
    <submittedName>
        <fullName evidence="2">Stage V sporulation protein AC</fullName>
    </submittedName>
</protein>
<dbReference type="InterPro" id="IPR005562">
    <property type="entry name" value="SpoVA"/>
</dbReference>
<dbReference type="Proteomes" id="UP000824073">
    <property type="component" value="Unassembled WGS sequence"/>
</dbReference>
<name>A0A9D1LKM0_9CLOT</name>
<gene>
    <name evidence="2" type="primary">spoVAC</name>
    <name evidence="2" type="ORF">IAB67_03105</name>
</gene>
<dbReference type="Pfam" id="PF03862">
    <property type="entry name" value="SpoVAC_SpoVAEB"/>
    <property type="match status" value="1"/>
</dbReference>
<evidence type="ECO:0000256" key="1">
    <source>
        <dbReference type="SAM" id="Phobius"/>
    </source>
</evidence>
<evidence type="ECO:0000313" key="2">
    <source>
        <dbReference type="EMBL" id="HIU43269.1"/>
    </source>
</evidence>
<dbReference type="PANTHER" id="PTHR38450:SF1">
    <property type="entry name" value="STAGE V SPORULATION PROTEIN AC"/>
    <property type="match status" value="1"/>
</dbReference>
<proteinExistence type="predicted"/>
<reference evidence="2" key="1">
    <citation type="submission" date="2020-10" db="EMBL/GenBank/DDBJ databases">
        <authorList>
            <person name="Gilroy R."/>
        </authorList>
    </citation>
    <scope>NUCLEOTIDE SEQUENCE</scope>
    <source>
        <strain evidence="2">CHK191-8634</strain>
    </source>
</reference>
<dbReference type="PANTHER" id="PTHR38450">
    <property type="entry name" value="STAGE V SPORULATION PROTEIN AC-RELATED"/>
    <property type="match status" value="1"/>
</dbReference>
<dbReference type="InterPro" id="IPR014203">
    <property type="entry name" value="Spore_V_AC"/>
</dbReference>
<reference evidence="2" key="2">
    <citation type="journal article" date="2021" name="PeerJ">
        <title>Extensive microbial diversity within the chicken gut microbiome revealed by metagenomics and culture.</title>
        <authorList>
            <person name="Gilroy R."/>
            <person name="Ravi A."/>
            <person name="Getino M."/>
            <person name="Pursley I."/>
            <person name="Horton D.L."/>
            <person name="Alikhan N.F."/>
            <person name="Baker D."/>
            <person name="Gharbi K."/>
            <person name="Hall N."/>
            <person name="Watson M."/>
            <person name="Adriaenssens E.M."/>
            <person name="Foster-Nyarko E."/>
            <person name="Jarju S."/>
            <person name="Secka A."/>
            <person name="Antonio M."/>
            <person name="Oren A."/>
            <person name="Chaudhuri R.R."/>
            <person name="La Ragione R."/>
            <person name="Hildebrand F."/>
            <person name="Pallen M.J."/>
        </authorList>
    </citation>
    <scope>NUCLEOTIDE SEQUENCE</scope>
    <source>
        <strain evidence="2">CHK191-8634</strain>
    </source>
</reference>